<feature type="transmembrane region" description="Helical" evidence="2">
    <location>
        <begin position="717"/>
        <end position="735"/>
    </location>
</feature>
<dbReference type="PANTHER" id="PTHR11102:SF160">
    <property type="entry name" value="ERAD-ASSOCIATED E3 UBIQUITIN-PROTEIN LIGASE COMPONENT HRD3"/>
    <property type="match status" value="1"/>
</dbReference>
<sequence>MKWLRIVALSWLVASSAAISVEESVSVLRNEEPALRSRVKFLQEFHPPPTEQVQLTLDVDYYEQYDTLKKRYLASKMSDNQTQALSDLQYLADHDDVDAVYTLAQINLFGNFSLPTNATNALHYYEKMTQLSDNSTAKYMLGFIYATGLFGKVEMDQGKALLYYQLAADQGNVKAALALAYRYSTGLSVAINTKLALYYYNFVANECFNYLKESPIGGPNIDKYNFRVYDLHGGLYGSGASDVASSVPLDFQKVVDIEEYADIGFQSASYKDQVNSVKNAYQGSYWRPRDYDKAFEIAHDCASQGIQLKVVNEVLEGHVHYYKSNSPALVQSVGQCCANLGHMYLRGEGTAKDFDKARVWLERGNKLCRSSENRVDLGLLYELQGTPEYTQKAYELYSLEAQVSPKALYHKAMLDAKTDVLLAKSQILRAAERGSIEAMYQLVQYDDREGGYPDNYLVRGYKRFVESVEPVVCDLSWAFHQLLNRNLEQALIGYAMAAEQGFENAQASAAYLLYSPVGYLEEPPRVPYDRFQSALNYYSRASRQLNMDAEVFLGDIHYHGLKKSQVGDAEDGDGYVVEPDYELAASYYESAAKKGARQARFNLGYMYEMGIGLAQDFHLAKRYYDGVYGPDMKPTIPAQLALIRLWIKTWWYGEKVSEENMEEEKGRTWDDWIQMYKRLRNERAPDPVEEPLHHWSRKYEGEDYSFEASFDISNSDMLFLAVFVTIFALVMVNRWRLLRQQGEDGPGENRNDDQNARFRIILL</sequence>
<dbReference type="InterPro" id="IPR006597">
    <property type="entry name" value="Sel1-like"/>
</dbReference>
<evidence type="ECO:0000256" key="2">
    <source>
        <dbReference type="SAM" id="Phobius"/>
    </source>
</evidence>
<keyword evidence="3" id="KW-0732">Signal</keyword>
<dbReference type="OrthoDB" id="27934at2759"/>
<evidence type="ECO:0000313" key="5">
    <source>
        <dbReference type="Proteomes" id="UP000769157"/>
    </source>
</evidence>
<dbReference type="Pfam" id="PF08238">
    <property type="entry name" value="Sel1"/>
    <property type="match status" value="8"/>
</dbReference>
<comment type="similarity">
    <text evidence="1">Belongs to the sel-1 family.</text>
</comment>
<organism evidence="4 5">
    <name type="scientific">Ogataea philodendri</name>
    <dbReference type="NCBI Taxonomy" id="1378263"/>
    <lineage>
        <taxon>Eukaryota</taxon>
        <taxon>Fungi</taxon>
        <taxon>Dikarya</taxon>
        <taxon>Ascomycota</taxon>
        <taxon>Saccharomycotina</taxon>
        <taxon>Pichiomycetes</taxon>
        <taxon>Pichiales</taxon>
        <taxon>Pichiaceae</taxon>
        <taxon>Ogataea</taxon>
    </lineage>
</organism>
<feature type="chain" id="PRO_5040145658" description="ERAD-associated E3 ubiquitin-protein ligase component HRD3" evidence="3">
    <location>
        <begin position="19"/>
        <end position="763"/>
    </location>
</feature>
<reference evidence="4" key="2">
    <citation type="submission" date="2021-01" db="EMBL/GenBank/DDBJ databases">
        <authorList>
            <person name="Schikora-Tamarit M.A."/>
        </authorList>
    </citation>
    <scope>NUCLEOTIDE SEQUENCE</scope>
    <source>
        <strain evidence="4">CBS6075</strain>
    </source>
</reference>
<dbReference type="PANTHER" id="PTHR11102">
    <property type="entry name" value="SEL-1-LIKE PROTEIN"/>
    <property type="match status" value="1"/>
</dbReference>
<dbReference type="AlphaFoldDB" id="A0A9P8PEQ9"/>
<dbReference type="Gene3D" id="1.25.40.10">
    <property type="entry name" value="Tetratricopeptide repeat domain"/>
    <property type="match status" value="3"/>
</dbReference>
<evidence type="ECO:0008006" key="6">
    <source>
        <dbReference type="Google" id="ProtNLM"/>
    </source>
</evidence>
<proteinExistence type="inferred from homology"/>
<protein>
    <recommendedName>
        <fullName evidence="6">ERAD-associated E3 ubiquitin-protein ligase component HRD3</fullName>
    </recommendedName>
</protein>
<dbReference type="SMART" id="SM00671">
    <property type="entry name" value="SEL1"/>
    <property type="match status" value="6"/>
</dbReference>
<dbReference type="GeneID" id="70233150"/>
<evidence type="ECO:0000256" key="1">
    <source>
        <dbReference type="ARBA" id="ARBA00038101"/>
    </source>
</evidence>
<dbReference type="InterPro" id="IPR050767">
    <property type="entry name" value="Sel1_AlgK"/>
</dbReference>
<reference evidence="4" key="1">
    <citation type="journal article" date="2021" name="Open Biol.">
        <title>Shared evolutionary footprints suggest mitochondrial oxidative damage underlies multiple complex I losses in fungi.</title>
        <authorList>
            <person name="Schikora-Tamarit M.A."/>
            <person name="Marcet-Houben M."/>
            <person name="Nosek J."/>
            <person name="Gabaldon T."/>
        </authorList>
    </citation>
    <scope>NUCLEOTIDE SEQUENCE</scope>
    <source>
        <strain evidence="4">CBS6075</strain>
    </source>
</reference>
<keyword evidence="2" id="KW-0472">Membrane</keyword>
<accession>A0A9P8PEQ9</accession>
<comment type="caution">
    <text evidence="4">The sequence shown here is derived from an EMBL/GenBank/DDBJ whole genome shotgun (WGS) entry which is preliminary data.</text>
</comment>
<dbReference type="RefSeq" id="XP_046064092.1">
    <property type="nucleotide sequence ID" value="XM_046201916.1"/>
</dbReference>
<evidence type="ECO:0000256" key="3">
    <source>
        <dbReference type="SAM" id="SignalP"/>
    </source>
</evidence>
<dbReference type="Proteomes" id="UP000769157">
    <property type="component" value="Unassembled WGS sequence"/>
</dbReference>
<gene>
    <name evidence="4" type="ORF">OGAPHI_001182</name>
</gene>
<keyword evidence="5" id="KW-1185">Reference proteome</keyword>
<dbReference type="SUPFAM" id="SSF81901">
    <property type="entry name" value="HCP-like"/>
    <property type="match status" value="3"/>
</dbReference>
<evidence type="ECO:0000313" key="4">
    <source>
        <dbReference type="EMBL" id="KAH3670667.1"/>
    </source>
</evidence>
<keyword evidence="2" id="KW-1133">Transmembrane helix</keyword>
<dbReference type="EMBL" id="JAEUBE010000087">
    <property type="protein sequence ID" value="KAH3670667.1"/>
    <property type="molecule type" value="Genomic_DNA"/>
</dbReference>
<dbReference type="InterPro" id="IPR011990">
    <property type="entry name" value="TPR-like_helical_dom_sf"/>
</dbReference>
<feature type="signal peptide" evidence="3">
    <location>
        <begin position="1"/>
        <end position="18"/>
    </location>
</feature>
<keyword evidence="2" id="KW-0812">Transmembrane</keyword>
<name>A0A9P8PEQ9_9ASCO</name>